<sequence length="181" mass="19520">MTALSTLEFSITFHSPFRVSTGHAAPGLDTGVDGANPLPASSLKGVMRATASQLLGEVRLVDEVFGSPEQESPWLWRDAVGNWDQPKPATRVSLDAETHAAAKDMLVVQEQIGTDSARFTITQRHRLDEQDFAKHRLVLAVAGQATRSLGGNRRRGLGWVTITSESPKLDDSSAAAFLELA</sequence>
<comment type="subunit">
    <text evidence="2">Part of the Csm effector complex that includes Cas10, Csm2, Csm3, Csm4 and Csm5.</text>
</comment>
<proteinExistence type="predicted"/>
<dbReference type="InterPro" id="IPR005537">
    <property type="entry name" value="RAMP_III_fam"/>
</dbReference>
<dbReference type="Pfam" id="PF03787">
    <property type="entry name" value="RAMPs"/>
    <property type="match status" value="1"/>
</dbReference>
<name>A0ABW2LLC9_9PSEU</name>
<dbReference type="Proteomes" id="UP001596504">
    <property type="component" value="Unassembled WGS sequence"/>
</dbReference>
<evidence type="ECO:0000259" key="3">
    <source>
        <dbReference type="Pfam" id="PF03787"/>
    </source>
</evidence>
<evidence type="ECO:0000313" key="5">
    <source>
        <dbReference type="Proteomes" id="UP001596504"/>
    </source>
</evidence>
<gene>
    <name evidence="4" type="ORF">ACFQRI_17750</name>
</gene>
<keyword evidence="1" id="KW-0051">Antiviral defense</keyword>
<protein>
    <submittedName>
        <fullName evidence="4">RAMP superfamily CRISPR-associated protein</fullName>
    </submittedName>
</protein>
<dbReference type="EMBL" id="JBHTCJ010000009">
    <property type="protein sequence ID" value="MFC7343248.1"/>
    <property type="molecule type" value="Genomic_DNA"/>
</dbReference>
<feature type="domain" description="CRISPR type III-associated protein" evidence="3">
    <location>
        <begin position="11"/>
        <end position="160"/>
    </location>
</feature>
<evidence type="ECO:0000313" key="4">
    <source>
        <dbReference type="EMBL" id="MFC7343248.1"/>
    </source>
</evidence>
<keyword evidence="5" id="KW-1185">Reference proteome</keyword>
<evidence type="ECO:0000256" key="1">
    <source>
        <dbReference type="ARBA" id="ARBA00023118"/>
    </source>
</evidence>
<dbReference type="CDD" id="cd09726">
    <property type="entry name" value="RAMP_I_III"/>
    <property type="match status" value="1"/>
</dbReference>
<evidence type="ECO:0000256" key="2">
    <source>
        <dbReference type="ARBA" id="ARBA00093789"/>
    </source>
</evidence>
<reference evidence="5" key="1">
    <citation type="journal article" date="2019" name="Int. J. Syst. Evol. Microbiol.">
        <title>The Global Catalogue of Microorganisms (GCM) 10K type strain sequencing project: providing services to taxonomists for standard genome sequencing and annotation.</title>
        <authorList>
            <consortium name="The Broad Institute Genomics Platform"/>
            <consortium name="The Broad Institute Genome Sequencing Center for Infectious Disease"/>
            <person name="Wu L."/>
            <person name="Ma J."/>
        </authorList>
    </citation>
    <scope>NUCLEOTIDE SEQUENCE [LARGE SCALE GENOMIC DNA]</scope>
    <source>
        <strain evidence="5">WLHS5</strain>
    </source>
</reference>
<organism evidence="4 5">
    <name type="scientific">Saccharopolyspora griseoalba</name>
    <dbReference type="NCBI Taxonomy" id="1431848"/>
    <lineage>
        <taxon>Bacteria</taxon>
        <taxon>Bacillati</taxon>
        <taxon>Actinomycetota</taxon>
        <taxon>Actinomycetes</taxon>
        <taxon>Pseudonocardiales</taxon>
        <taxon>Pseudonocardiaceae</taxon>
        <taxon>Saccharopolyspora</taxon>
    </lineage>
</organism>
<dbReference type="RefSeq" id="WP_380670309.1">
    <property type="nucleotide sequence ID" value="NZ_JBHTCJ010000009.1"/>
</dbReference>
<comment type="caution">
    <text evidence="4">The sequence shown here is derived from an EMBL/GenBank/DDBJ whole genome shotgun (WGS) entry which is preliminary data.</text>
</comment>
<accession>A0ABW2LLC9</accession>